<feature type="transmembrane region" description="Helical" evidence="1">
    <location>
        <begin position="9"/>
        <end position="28"/>
    </location>
</feature>
<protein>
    <submittedName>
        <fullName evidence="2">Uncharacterized protein</fullName>
    </submittedName>
</protein>
<proteinExistence type="predicted"/>
<evidence type="ECO:0000256" key="1">
    <source>
        <dbReference type="SAM" id="Phobius"/>
    </source>
</evidence>
<accession>A0A6C0CJ91</accession>
<feature type="transmembrane region" description="Helical" evidence="1">
    <location>
        <begin position="40"/>
        <end position="61"/>
    </location>
</feature>
<name>A0A6C0CJ91_9ZZZZ</name>
<keyword evidence="1" id="KW-1133">Transmembrane helix</keyword>
<dbReference type="AlphaFoldDB" id="A0A6C0CJ91"/>
<keyword evidence="1" id="KW-0812">Transmembrane</keyword>
<keyword evidence="1" id="KW-0472">Membrane</keyword>
<sequence>MYHYFSRIIYSYGVGITSGISIYSLLVFNNFEKQLYWDSIFNSKIISASITAFSIGCYMGFNSNPHFNCLIPYKYF</sequence>
<dbReference type="EMBL" id="MN739432">
    <property type="protein sequence ID" value="QHT04531.1"/>
    <property type="molecule type" value="Genomic_DNA"/>
</dbReference>
<evidence type="ECO:0000313" key="2">
    <source>
        <dbReference type="EMBL" id="QHT04531.1"/>
    </source>
</evidence>
<reference evidence="2" key="1">
    <citation type="journal article" date="2020" name="Nature">
        <title>Giant virus diversity and host interactions through global metagenomics.</title>
        <authorList>
            <person name="Schulz F."/>
            <person name="Roux S."/>
            <person name="Paez-Espino D."/>
            <person name="Jungbluth S."/>
            <person name="Walsh D.A."/>
            <person name="Denef V.J."/>
            <person name="McMahon K.D."/>
            <person name="Konstantinidis K.T."/>
            <person name="Eloe-Fadrosh E.A."/>
            <person name="Kyrpides N.C."/>
            <person name="Woyke T."/>
        </authorList>
    </citation>
    <scope>NUCLEOTIDE SEQUENCE</scope>
    <source>
        <strain evidence="2">GVMAG-M-3300021185-45</strain>
    </source>
</reference>
<organism evidence="2">
    <name type="scientific">viral metagenome</name>
    <dbReference type="NCBI Taxonomy" id="1070528"/>
    <lineage>
        <taxon>unclassified sequences</taxon>
        <taxon>metagenomes</taxon>
        <taxon>organismal metagenomes</taxon>
    </lineage>
</organism>